<keyword evidence="4" id="KW-0963">Cytoplasm</keyword>
<evidence type="ECO:0000256" key="10">
    <source>
        <dbReference type="ARBA" id="ARBA00030904"/>
    </source>
</evidence>
<dbReference type="CDD" id="cd00814">
    <property type="entry name" value="MetRS_core"/>
    <property type="match status" value="1"/>
</dbReference>
<dbReference type="SUPFAM" id="SSF52374">
    <property type="entry name" value="Nucleotidylyl transferase"/>
    <property type="match status" value="1"/>
</dbReference>
<dbReference type="EC" id="6.1.1.10" evidence="2"/>
<evidence type="ECO:0000256" key="7">
    <source>
        <dbReference type="ARBA" id="ARBA00022840"/>
    </source>
</evidence>
<comment type="function">
    <text evidence="1">Is required not only for elongation of protein synthesis but also for the initiation of all mRNA translation through initiator tRNA(fMet) aminoacylation.</text>
</comment>
<dbReference type="PRINTS" id="PR01041">
    <property type="entry name" value="TRNASYNTHMET"/>
</dbReference>
<dbReference type="InterPro" id="IPR023457">
    <property type="entry name" value="Met-tRNA_synth_2"/>
</dbReference>
<dbReference type="GO" id="GO:0006431">
    <property type="term" value="P:methionyl-tRNA aminoacylation"/>
    <property type="evidence" value="ECO:0007669"/>
    <property type="project" value="InterPro"/>
</dbReference>
<keyword evidence="9 11" id="KW-0030">Aminoacyl-tRNA synthetase</keyword>
<dbReference type="SUPFAM" id="SSF47323">
    <property type="entry name" value="Anticodon-binding domain of a subclass of class I aminoacyl-tRNA synthetases"/>
    <property type="match status" value="1"/>
</dbReference>
<gene>
    <name evidence="13" type="ORF">A3C92_01920</name>
</gene>
<dbReference type="InterPro" id="IPR014729">
    <property type="entry name" value="Rossmann-like_a/b/a_fold"/>
</dbReference>
<dbReference type="AlphaFoldDB" id="A0A1G2KUI1"/>
<evidence type="ECO:0000256" key="8">
    <source>
        <dbReference type="ARBA" id="ARBA00022917"/>
    </source>
</evidence>
<dbReference type="Gene3D" id="3.40.50.620">
    <property type="entry name" value="HUPs"/>
    <property type="match status" value="1"/>
</dbReference>
<evidence type="ECO:0000256" key="5">
    <source>
        <dbReference type="ARBA" id="ARBA00022598"/>
    </source>
</evidence>
<keyword evidence="5 11" id="KW-0436">Ligase</keyword>
<accession>A0A1G2KUI1</accession>
<dbReference type="EMBL" id="MHQN01000024">
    <property type="protein sequence ID" value="OHA03076.1"/>
    <property type="molecule type" value="Genomic_DNA"/>
</dbReference>
<dbReference type="InterPro" id="IPR033911">
    <property type="entry name" value="MetRS_core"/>
</dbReference>
<evidence type="ECO:0000256" key="2">
    <source>
        <dbReference type="ARBA" id="ARBA00012838"/>
    </source>
</evidence>
<name>A0A1G2KUI1_9BACT</name>
<dbReference type="Gene3D" id="2.170.220.10">
    <property type="match status" value="1"/>
</dbReference>
<evidence type="ECO:0000259" key="12">
    <source>
        <dbReference type="Pfam" id="PF09334"/>
    </source>
</evidence>
<dbReference type="NCBIfam" id="TIGR00398">
    <property type="entry name" value="metG"/>
    <property type="match status" value="1"/>
</dbReference>
<comment type="similarity">
    <text evidence="11">Belongs to the class-I aminoacyl-tRNA synthetase family.</text>
</comment>
<comment type="caution">
    <text evidence="13">The sequence shown here is derived from an EMBL/GenBank/DDBJ whole genome shotgun (WGS) entry which is preliminary data.</text>
</comment>
<sequence>MNEENRKKFYITTAIPYVNDRPHVGHALEFVQADVLARAQRAQGDEVLVLSGADENALKNVQAAEKAGVPVKDFIETNAKLFAELAARLNVHFDMFQRGSDTLHHYPASQELWRRCAAAGDIYKKSYEGLYCLGCEAFYASEELTPDGECREHPGKKLETVAEENYFFRLSRYRDQLVDLISSDTIHIIPVSRKNEVLGFLRQSLEDISISRSNERARNWGVPVPGDDTHRMYVWFDALNIYQSGIGFGWDEAMYQKWWPADMHLIGKGILRFHAVYWPAFLLSAQLLLPKSIVVHGYLTVDGQKMSKTIGNVIDPFVLIEKYGADPVRYYLLREIPSGEDGDFSYEKFEARYNGDLANGLGNLVARVAALGVRAGQFLKLEYDPQFLLASDMAGIRLRYEKNIKNFCLNEALGNIWELIGRIDKWVNDQKPWTHDVPVLKAFMETAAHGVQEISFMLDPFLPDTAKKIREQISIRDNAITIKKSANLFPRLK</sequence>
<evidence type="ECO:0000256" key="9">
    <source>
        <dbReference type="ARBA" id="ARBA00023146"/>
    </source>
</evidence>
<feature type="domain" description="Methionyl/Leucyl tRNA synthetase" evidence="12">
    <location>
        <begin position="10"/>
        <end position="368"/>
    </location>
</feature>
<dbReference type="PROSITE" id="PS00178">
    <property type="entry name" value="AA_TRNA_LIGASE_I"/>
    <property type="match status" value="1"/>
</dbReference>
<evidence type="ECO:0000313" key="13">
    <source>
        <dbReference type="EMBL" id="OHA03076.1"/>
    </source>
</evidence>
<dbReference type="InterPro" id="IPR009080">
    <property type="entry name" value="tRNAsynth_Ia_anticodon-bd"/>
</dbReference>
<dbReference type="PANTHER" id="PTHR43326:SF1">
    <property type="entry name" value="METHIONINE--TRNA LIGASE, MITOCHONDRIAL"/>
    <property type="match status" value="1"/>
</dbReference>
<dbReference type="Pfam" id="PF09334">
    <property type="entry name" value="tRNA-synt_1g"/>
    <property type="match status" value="1"/>
</dbReference>
<evidence type="ECO:0000256" key="6">
    <source>
        <dbReference type="ARBA" id="ARBA00022741"/>
    </source>
</evidence>
<proteinExistence type="inferred from homology"/>
<dbReference type="InterPro" id="IPR014758">
    <property type="entry name" value="Met-tRNA_synth"/>
</dbReference>
<dbReference type="GO" id="GO:0004825">
    <property type="term" value="F:methionine-tRNA ligase activity"/>
    <property type="evidence" value="ECO:0007669"/>
    <property type="project" value="UniProtKB-EC"/>
</dbReference>
<dbReference type="Proteomes" id="UP000177177">
    <property type="component" value="Unassembled WGS sequence"/>
</dbReference>
<dbReference type="InterPro" id="IPR001412">
    <property type="entry name" value="aa-tRNA-synth_I_CS"/>
</dbReference>
<evidence type="ECO:0000256" key="4">
    <source>
        <dbReference type="ARBA" id="ARBA00022490"/>
    </source>
</evidence>
<organism evidence="13 14">
    <name type="scientific">Candidatus Sungbacteria bacterium RIFCSPHIGHO2_02_FULL_53_17</name>
    <dbReference type="NCBI Taxonomy" id="1802275"/>
    <lineage>
        <taxon>Bacteria</taxon>
        <taxon>Candidatus Sungiibacteriota</taxon>
    </lineage>
</organism>
<dbReference type="GO" id="GO:0005524">
    <property type="term" value="F:ATP binding"/>
    <property type="evidence" value="ECO:0007669"/>
    <property type="project" value="UniProtKB-KW"/>
</dbReference>
<dbReference type="PANTHER" id="PTHR43326">
    <property type="entry name" value="METHIONYL-TRNA SYNTHETASE"/>
    <property type="match status" value="1"/>
</dbReference>
<evidence type="ECO:0000256" key="1">
    <source>
        <dbReference type="ARBA" id="ARBA00003314"/>
    </source>
</evidence>
<keyword evidence="7 11" id="KW-0067">ATP-binding</keyword>
<dbReference type="InterPro" id="IPR015413">
    <property type="entry name" value="Methionyl/Leucyl_tRNA_Synth"/>
</dbReference>
<evidence type="ECO:0000256" key="3">
    <source>
        <dbReference type="ARBA" id="ARBA00018753"/>
    </source>
</evidence>
<reference evidence="13 14" key="1">
    <citation type="journal article" date="2016" name="Nat. Commun.">
        <title>Thousands of microbial genomes shed light on interconnected biogeochemical processes in an aquifer system.</title>
        <authorList>
            <person name="Anantharaman K."/>
            <person name="Brown C.T."/>
            <person name="Hug L.A."/>
            <person name="Sharon I."/>
            <person name="Castelle C.J."/>
            <person name="Probst A.J."/>
            <person name="Thomas B.C."/>
            <person name="Singh A."/>
            <person name="Wilkins M.J."/>
            <person name="Karaoz U."/>
            <person name="Brodie E.L."/>
            <person name="Williams K.H."/>
            <person name="Hubbard S.S."/>
            <person name="Banfield J.F."/>
        </authorList>
    </citation>
    <scope>NUCLEOTIDE SEQUENCE [LARGE SCALE GENOMIC DNA]</scope>
</reference>
<dbReference type="Gene3D" id="1.10.730.10">
    <property type="entry name" value="Isoleucyl-tRNA Synthetase, Domain 1"/>
    <property type="match status" value="1"/>
</dbReference>
<keyword evidence="6 11" id="KW-0547">Nucleotide-binding</keyword>
<keyword evidence="8 11" id="KW-0648">Protein biosynthesis</keyword>
<evidence type="ECO:0000313" key="14">
    <source>
        <dbReference type="Proteomes" id="UP000177177"/>
    </source>
</evidence>
<protein>
    <recommendedName>
        <fullName evidence="3">Methionine--tRNA ligase</fullName>
        <ecNumber evidence="2">6.1.1.10</ecNumber>
    </recommendedName>
    <alternativeName>
        <fullName evidence="10">Methionyl-tRNA synthetase</fullName>
    </alternativeName>
</protein>
<evidence type="ECO:0000256" key="11">
    <source>
        <dbReference type="RuleBase" id="RU363039"/>
    </source>
</evidence>